<evidence type="ECO:0008006" key="6">
    <source>
        <dbReference type="Google" id="ProtNLM"/>
    </source>
</evidence>
<keyword evidence="2" id="KW-0812">Transmembrane</keyword>
<dbReference type="AlphaFoldDB" id="A0A840WS43"/>
<sequence>MPHFISRRLTGLPAPPEWRDVLYPKAAGVDPQRLLLTLDAYAVAGGVRINLANHHDPALFLKGLTLSMDGQDVAEATAHGTARGMALHLPQTSDAVSFIRNGVMMTQPIAQNDQRHLAGCNVLAALILSPDPDTVADWARFHIAEQGADALFLMRRAAPDQAIAAEDAALFAALDLAGLKSVVIATTTQPLGAPDQPALTSHAFAPNAPGKGMRSYDPDPWRSPLTELALYDVMQHRFLAQANAVLMCDIADLVPRGDSDDSVFTMAAGSESYLKFGGERVYPWRLPDADRPRHGDHACYRFDGSVAENIWCVAPQGPMKDTIWRPFRVSIQSPDPVSEEWSYYRCQAIRHPGEPAAALSPKSSLKDHAVFRDLIRQHFDATPKTAPAPMKPPSEPMRNDTILAVTTMKNEGPFILEWLAYHRAIGVTDFLVYTNDCNDGTDTFFDLLQAKGYLTHRQNPYREVGMKPQHAAYQDAQSTEIAMNADWVIPMDVDEYISIHAGEGTLHDLFAAVPDANMISMTWRLFGNGDVAAFEERFTTEQFTACAPEYIRKPHQAWGFKTMFRPLGYYNKFGVHRPKGLKSEAMHLINWVNGSGQRFPDAMLRTGWRNTVQTWGYDLVTLNHYAVRSAESYLVKRDRGRVNHVDRDQGLAYWFRMNNNAEQDTAIQRMIPRQRAEFDAFMADPDIAAQHHACVAAHRAKIKELYGRPDYLQLYRDITGERLRALSRMHHCFGVATFLAGPDCIPEDFHLRDDPGFFSPDENETG</sequence>
<proteinExistence type="predicted"/>
<dbReference type="Proteomes" id="UP000553766">
    <property type="component" value="Unassembled WGS sequence"/>
</dbReference>
<name>A0A840WS43_9RHOB</name>
<dbReference type="GO" id="GO:0005737">
    <property type="term" value="C:cytoplasm"/>
    <property type="evidence" value="ECO:0007669"/>
    <property type="project" value="TreeGrafter"/>
</dbReference>
<evidence type="ECO:0000256" key="1">
    <source>
        <dbReference type="ARBA" id="ARBA00004167"/>
    </source>
</evidence>
<dbReference type="PANTHER" id="PTHR21461">
    <property type="entry name" value="GLYCOSYLTRANSFERASE FAMILY 92 PROTEIN"/>
    <property type="match status" value="1"/>
</dbReference>
<keyword evidence="3" id="KW-1133">Transmembrane helix</keyword>
<dbReference type="RefSeq" id="WP_184012801.1">
    <property type="nucleotide sequence ID" value="NZ_JACIJS010000009.1"/>
</dbReference>
<keyword evidence="5" id="KW-1185">Reference proteome</keyword>
<evidence type="ECO:0000256" key="3">
    <source>
        <dbReference type="ARBA" id="ARBA00022989"/>
    </source>
</evidence>
<evidence type="ECO:0000256" key="2">
    <source>
        <dbReference type="ARBA" id="ARBA00022692"/>
    </source>
</evidence>
<organism evidence="4 5">
    <name type="scientific">Rubricella aquisinus</name>
    <dbReference type="NCBI Taxonomy" id="2028108"/>
    <lineage>
        <taxon>Bacteria</taxon>
        <taxon>Pseudomonadati</taxon>
        <taxon>Pseudomonadota</taxon>
        <taxon>Alphaproteobacteria</taxon>
        <taxon>Rhodobacterales</taxon>
        <taxon>Paracoccaceae</taxon>
        <taxon>Rubricella</taxon>
    </lineage>
</organism>
<comment type="caution">
    <text evidence="4">The sequence shown here is derived from an EMBL/GenBank/DDBJ whole genome shotgun (WGS) entry which is preliminary data.</text>
</comment>
<gene>
    <name evidence="4" type="ORF">FHS89_002885</name>
</gene>
<comment type="subcellular location">
    <subcellularLocation>
        <location evidence="1">Membrane</location>
        <topology evidence="1">Single-pass membrane protein</topology>
    </subcellularLocation>
</comment>
<accession>A0A840WS43</accession>
<dbReference type="GO" id="GO:0016020">
    <property type="term" value="C:membrane"/>
    <property type="evidence" value="ECO:0007669"/>
    <property type="project" value="UniProtKB-SubCell"/>
</dbReference>
<reference evidence="4 5" key="1">
    <citation type="submission" date="2020-08" db="EMBL/GenBank/DDBJ databases">
        <title>Genomic Encyclopedia of Type Strains, Phase IV (KMG-IV): sequencing the most valuable type-strain genomes for metagenomic binning, comparative biology and taxonomic classification.</title>
        <authorList>
            <person name="Goeker M."/>
        </authorList>
    </citation>
    <scope>NUCLEOTIDE SEQUENCE [LARGE SCALE GENOMIC DNA]</scope>
    <source>
        <strain evidence="4 5">DSM 103377</strain>
    </source>
</reference>
<keyword evidence="3" id="KW-0472">Membrane</keyword>
<evidence type="ECO:0000313" key="5">
    <source>
        <dbReference type="Proteomes" id="UP000553766"/>
    </source>
</evidence>
<dbReference type="PANTHER" id="PTHR21461:SF69">
    <property type="entry name" value="GLYCOSYLTRANSFERASE FAMILY 92 PROTEIN"/>
    <property type="match status" value="1"/>
</dbReference>
<dbReference type="GO" id="GO:0016757">
    <property type="term" value="F:glycosyltransferase activity"/>
    <property type="evidence" value="ECO:0007669"/>
    <property type="project" value="TreeGrafter"/>
</dbReference>
<protein>
    <recommendedName>
        <fullName evidence="6">Glycosyl transferase family 2</fullName>
    </recommendedName>
</protein>
<dbReference type="EMBL" id="JACIJS010000009">
    <property type="protein sequence ID" value="MBB5516843.1"/>
    <property type="molecule type" value="Genomic_DNA"/>
</dbReference>
<dbReference type="Pfam" id="PF13704">
    <property type="entry name" value="Glyco_tranf_2_4"/>
    <property type="match status" value="1"/>
</dbReference>
<evidence type="ECO:0000313" key="4">
    <source>
        <dbReference type="EMBL" id="MBB5516843.1"/>
    </source>
</evidence>